<dbReference type="Proteomes" id="UP000467841">
    <property type="component" value="Unassembled WGS sequence"/>
</dbReference>
<reference evidence="1" key="1">
    <citation type="submission" date="2020-01" db="EMBL/GenBank/DDBJ databases">
        <authorList>
            <person name="Mishra B."/>
        </authorList>
    </citation>
    <scope>NUCLEOTIDE SEQUENCE [LARGE SCALE GENOMIC DNA]</scope>
</reference>
<evidence type="ECO:0000313" key="2">
    <source>
        <dbReference type="Proteomes" id="UP000467841"/>
    </source>
</evidence>
<organism evidence="1 2">
    <name type="scientific">Microthlaspi erraticum</name>
    <dbReference type="NCBI Taxonomy" id="1685480"/>
    <lineage>
        <taxon>Eukaryota</taxon>
        <taxon>Viridiplantae</taxon>
        <taxon>Streptophyta</taxon>
        <taxon>Embryophyta</taxon>
        <taxon>Tracheophyta</taxon>
        <taxon>Spermatophyta</taxon>
        <taxon>Magnoliopsida</taxon>
        <taxon>eudicotyledons</taxon>
        <taxon>Gunneridae</taxon>
        <taxon>Pentapetalae</taxon>
        <taxon>rosids</taxon>
        <taxon>malvids</taxon>
        <taxon>Brassicales</taxon>
        <taxon>Brassicaceae</taxon>
        <taxon>Coluteocarpeae</taxon>
        <taxon>Microthlaspi</taxon>
    </lineage>
</organism>
<evidence type="ECO:0000313" key="1">
    <source>
        <dbReference type="EMBL" id="CAA7043654.1"/>
    </source>
</evidence>
<accession>A0A6D2K5C4</accession>
<sequence>MGDLSRSPLRNRVNQLDSVFEFPYEFDSPAFSPGFTSLGYSTETEDESSDDEEVFLASLTCRLTPSTQDALYFSFFFTMQLGSDPHPAQDDGFWICIF</sequence>
<gene>
    <name evidence="1" type="ORF">MERR_LOCUS30889</name>
</gene>
<dbReference type="EMBL" id="CACVBM020001285">
    <property type="protein sequence ID" value="CAA7043654.1"/>
    <property type="molecule type" value="Genomic_DNA"/>
</dbReference>
<dbReference type="AlphaFoldDB" id="A0A6D2K5C4"/>
<comment type="caution">
    <text evidence="1">The sequence shown here is derived from an EMBL/GenBank/DDBJ whole genome shotgun (WGS) entry which is preliminary data.</text>
</comment>
<proteinExistence type="predicted"/>
<protein>
    <submittedName>
        <fullName evidence="1">Uncharacterized protein</fullName>
    </submittedName>
</protein>
<dbReference type="OrthoDB" id="1060058at2759"/>
<name>A0A6D2K5C4_9BRAS</name>
<keyword evidence="2" id="KW-1185">Reference proteome</keyword>